<dbReference type="InterPro" id="IPR057836">
    <property type="entry name" value="EF-hand_SWAP70_N"/>
</dbReference>
<dbReference type="InterPro" id="IPR011992">
    <property type="entry name" value="EF-hand-dom_pair"/>
</dbReference>
<dbReference type="GO" id="GO:0005737">
    <property type="term" value="C:cytoplasm"/>
    <property type="evidence" value="ECO:0007669"/>
    <property type="project" value="TreeGrafter"/>
</dbReference>
<dbReference type="PANTHER" id="PTHR14383">
    <property type="entry name" value="SWAP-70 RECOMBINASE"/>
    <property type="match status" value="1"/>
</dbReference>
<evidence type="ECO:0000256" key="2">
    <source>
        <dbReference type="SAM" id="MobiDB-lite"/>
    </source>
</evidence>
<dbReference type="SUPFAM" id="SSF47473">
    <property type="entry name" value="EF-hand"/>
    <property type="match status" value="1"/>
</dbReference>
<dbReference type="Proteomes" id="UP001347796">
    <property type="component" value="Unassembled WGS sequence"/>
</dbReference>
<evidence type="ECO:0000313" key="5">
    <source>
        <dbReference type="Proteomes" id="UP001347796"/>
    </source>
</evidence>
<dbReference type="PROSITE" id="PS50003">
    <property type="entry name" value="PH_DOMAIN"/>
    <property type="match status" value="1"/>
</dbReference>
<feature type="region of interest" description="Disordered" evidence="2">
    <location>
        <begin position="544"/>
        <end position="563"/>
    </location>
</feature>
<dbReference type="SUPFAM" id="SSF50729">
    <property type="entry name" value="PH domain-like"/>
    <property type="match status" value="1"/>
</dbReference>
<keyword evidence="5" id="KW-1185">Reference proteome</keyword>
<keyword evidence="1" id="KW-0175">Coiled coil</keyword>
<sequence>MALQEVKKYLWHAFNVLDVQQTGTVQKSRLKVLCNNIGQAYGKEKTEEILDENEETSLSFEDFFNIFQQKVLPDIEDLNSENKAKSLNKVENYCWLLCGAKYTKRNENSQNSTCALSSTDIFKLWQIFNCFTETGDDGLVLLPLRIDIEEIRRIIQLLCQTLGLCELGRWKVSDGNDILINFETFLKCVESAFPESGNDLTVGIKDVNYDILNDILKKGFLTKYGNRLTTWKERWFILYPNKLMYFAGQSRVGVTDEDGDSKGSIDINSGIKVESLPDKSGCKPNRFVIKVPGRTYELCAPDIRSKNEWTAAIQKAIEYSADDISFVKQGWIDRKREREERRKATAEDELKKQQEKELIERQQRELEEHRLRNLQDQELLEKRMQELQSEKLARGEIEAKLKDEEALRLAEQERLRELEEIKNQLERLLEEERQAKRDEEIVRNLQARILEEEFAKRTELEKLKEEQEKLLAQERNQRAGLENERQKQEQLFQDAQKRLLELEQERSDADKQLTEAMEKMKLAEEERFKMEHKLKLRAINNSMGLSRPTFASDPNPFVTHRGRGAFSESDFLKVKSSPDDHGNVFDEI</sequence>
<feature type="coiled-coil region" evidence="1">
    <location>
        <begin position="336"/>
        <end position="533"/>
    </location>
</feature>
<reference evidence="4 5" key="1">
    <citation type="submission" date="2024-01" db="EMBL/GenBank/DDBJ databases">
        <title>The genome of the rayed Mediterranean limpet Patella caerulea (Linnaeus, 1758).</title>
        <authorList>
            <person name="Anh-Thu Weber A."/>
            <person name="Halstead-Nussloch G."/>
        </authorList>
    </citation>
    <scope>NUCLEOTIDE SEQUENCE [LARGE SCALE GENOMIC DNA]</scope>
    <source>
        <strain evidence="4">AATW-2023a</strain>
        <tissue evidence="4">Whole specimen</tissue>
    </source>
</reference>
<gene>
    <name evidence="4" type="ORF">SNE40_003573</name>
</gene>
<accession>A0AAN8Q0Z1</accession>
<dbReference type="PANTHER" id="PTHR14383:SF5">
    <property type="entry name" value="RUN DOMAIN-CONTAINING PROTEIN"/>
    <property type="match status" value="1"/>
</dbReference>
<feature type="domain" description="PH" evidence="3">
    <location>
        <begin position="214"/>
        <end position="318"/>
    </location>
</feature>
<evidence type="ECO:0000313" key="4">
    <source>
        <dbReference type="EMBL" id="KAK6192019.1"/>
    </source>
</evidence>
<dbReference type="Gene3D" id="1.10.238.10">
    <property type="entry name" value="EF-hand"/>
    <property type="match status" value="1"/>
</dbReference>
<feature type="region of interest" description="Disordered" evidence="2">
    <location>
        <begin position="568"/>
        <end position="588"/>
    </location>
</feature>
<dbReference type="InterPro" id="IPR001849">
    <property type="entry name" value="PH_domain"/>
</dbReference>
<dbReference type="Gene3D" id="2.30.29.30">
    <property type="entry name" value="Pleckstrin-homology domain (PH domain)/Phosphotyrosine-binding domain (PTB)"/>
    <property type="match status" value="1"/>
</dbReference>
<dbReference type="Pfam" id="PF25530">
    <property type="entry name" value="EF-hand_SWAP70_N"/>
    <property type="match status" value="1"/>
</dbReference>
<name>A0AAN8Q0Z1_PATCE</name>
<evidence type="ECO:0000256" key="1">
    <source>
        <dbReference type="SAM" id="Coils"/>
    </source>
</evidence>
<dbReference type="InterPro" id="IPR011993">
    <property type="entry name" value="PH-like_dom_sf"/>
</dbReference>
<organism evidence="4 5">
    <name type="scientific">Patella caerulea</name>
    <name type="common">Rayed Mediterranean limpet</name>
    <dbReference type="NCBI Taxonomy" id="87958"/>
    <lineage>
        <taxon>Eukaryota</taxon>
        <taxon>Metazoa</taxon>
        <taxon>Spiralia</taxon>
        <taxon>Lophotrochozoa</taxon>
        <taxon>Mollusca</taxon>
        <taxon>Gastropoda</taxon>
        <taxon>Patellogastropoda</taxon>
        <taxon>Patelloidea</taxon>
        <taxon>Patellidae</taxon>
        <taxon>Patella</taxon>
    </lineage>
</organism>
<evidence type="ECO:0000259" key="3">
    <source>
        <dbReference type="PROSITE" id="PS50003"/>
    </source>
</evidence>
<feature type="compositionally biased region" description="Basic and acidic residues" evidence="2">
    <location>
        <begin position="570"/>
        <end position="588"/>
    </location>
</feature>
<comment type="caution">
    <text evidence="4">The sequence shown here is derived from an EMBL/GenBank/DDBJ whole genome shotgun (WGS) entry which is preliminary data.</text>
</comment>
<dbReference type="EMBL" id="JAZGQO010000002">
    <property type="protein sequence ID" value="KAK6192019.1"/>
    <property type="molecule type" value="Genomic_DNA"/>
</dbReference>
<dbReference type="AlphaFoldDB" id="A0AAN8Q0Z1"/>
<dbReference type="SMART" id="SM00233">
    <property type="entry name" value="PH"/>
    <property type="match status" value="1"/>
</dbReference>
<protein>
    <recommendedName>
        <fullName evidence="3">PH domain-containing protein</fullName>
    </recommendedName>
</protein>
<dbReference type="Pfam" id="PF00169">
    <property type="entry name" value="PH"/>
    <property type="match status" value="1"/>
</dbReference>
<dbReference type="GO" id="GO:0005634">
    <property type="term" value="C:nucleus"/>
    <property type="evidence" value="ECO:0007669"/>
    <property type="project" value="TreeGrafter"/>
</dbReference>
<proteinExistence type="predicted"/>